<protein>
    <submittedName>
        <fullName evidence="1">Uncharacterized protein</fullName>
    </submittedName>
</protein>
<dbReference type="AlphaFoldDB" id="A0A8S1TP37"/>
<gene>
    <name evidence="1" type="ORF">PPENT_87.1.T0240170</name>
</gene>
<proteinExistence type="predicted"/>
<keyword evidence="2" id="KW-1185">Reference proteome</keyword>
<organism evidence="1 2">
    <name type="scientific">Paramecium pentaurelia</name>
    <dbReference type="NCBI Taxonomy" id="43138"/>
    <lineage>
        <taxon>Eukaryota</taxon>
        <taxon>Sar</taxon>
        <taxon>Alveolata</taxon>
        <taxon>Ciliophora</taxon>
        <taxon>Intramacronucleata</taxon>
        <taxon>Oligohymenophorea</taxon>
        <taxon>Peniculida</taxon>
        <taxon>Parameciidae</taxon>
        <taxon>Paramecium</taxon>
    </lineage>
</organism>
<accession>A0A8S1TP37</accession>
<sequence length="175" mass="21086">MLHQNDHFTEFNGFGEQQHQKFREKCQQCLDQCQMNPYRSNYCKLTLNKSLEQIHHIDNLKIFQQNDETYYLQKMNQKYIIFCLNLRYFNSDPKYKQKAAIFKIMLQLWMQCVILISIDKCIVQIYTSGRNSIFTIRIKTIFHSSLYGLIKIKNKTNDDLLYLAIDVLQVFDFLK</sequence>
<reference evidence="1" key="1">
    <citation type="submission" date="2021-01" db="EMBL/GenBank/DDBJ databases">
        <authorList>
            <consortium name="Genoscope - CEA"/>
            <person name="William W."/>
        </authorList>
    </citation>
    <scope>NUCLEOTIDE SEQUENCE</scope>
</reference>
<evidence type="ECO:0000313" key="2">
    <source>
        <dbReference type="Proteomes" id="UP000689195"/>
    </source>
</evidence>
<dbReference type="Proteomes" id="UP000689195">
    <property type="component" value="Unassembled WGS sequence"/>
</dbReference>
<dbReference type="EMBL" id="CAJJDO010000024">
    <property type="protein sequence ID" value="CAD8153367.1"/>
    <property type="molecule type" value="Genomic_DNA"/>
</dbReference>
<evidence type="ECO:0000313" key="1">
    <source>
        <dbReference type="EMBL" id="CAD8153367.1"/>
    </source>
</evidence>
<comment type="caution">
    <text evidence="1">The sequence shown here is derived from an EMBL/GenBank/DDBJ whole genome shotgun (WGS) entry which is preliminary data.</text>
</comment>
<name>A0A8S1TP37_9CILI</name>